<name>A0A1G2AP54_9BACT</name>
<feature type="transmembrane region" description="Helical" evidence="6">
    <location>
        <begin position="330"/>
        <end position="352"/>
    </location>
</feature>
<feature type="transmembrane region" description="Helical" evidence="6">
    <location>
        <begin position="147"/>
        <end position="166"/>
    </location>
</feature>
<feature type="transmembrane region" description="Helical" evidence="6">
    <location>
        <begin position="213"/>
        <end position="230"/>
    </location>
</feature>
<proteinExistence type="predicted"/>
<feature type="transmembrane region" description="Helical" evidence="6">
    <location>
        <begin position="114"/>
        <end position="135"/>
    </location>
</feature>
<feature type="transmembrane region" description="Helical" evidence="6">
    <location>
        <begin position="416"/>
        <end position="434"/>
    </location>
</feature>
<evidence type="ECO:0000313" key="8">
    <source>
        <dbReference type="Proteomes" id="UP000177165"/>
    </source>
</evidence>
<feature type="transmembrane region" description="Helical" evidence="6">
    <location>
        <begin position="382"/>
        <end position="404"/>
    </location>
</feature>
<organism evidence="7 8">
    <name type="scientific">Candidatus Kerfeldbacteria bacterium RIFCSPHIGHO2_02_FULL_42_14</name>
    <dbReference type="NCBI Taxonomy" id="1798540"/>
    <lineage>
        <taxon>Bacteria</taxon>
        <taxon>Candidatus Kerfeldiibacteriota</taxon>
    </lineage>
</organism>
<keyword evidence="5 6" id="KW-0472">Membrane</keyword>
<evidence type="ECO:0000313" key="7">
    <source>
        <dbReference type="EMBL" id="OGY78435.1"/>
    </source>
</evidence>
<feature type="transmembrane region" description="Helical" evidence="6">
    <location>
        <begin position="172"/>
        <end position="192"/>
    </location>
</feature>
<evidence type="ECO:0000256" key="1">
    <source>
        <dbReference type="ARBA" id="ARBA00004651"/>
    </source>
</evidence>
<feature type="transmembrane region" description="Helical" evidence="6">
    <location>
        <begin position="12"/>
        <end position="32"/>
    </location>
</feature>
<dbReference type="PANTHER" id="PTHR30250">
    <property type="entry name" value="PST FAMILY PREDICTED COLANIC ACID TRANSPORTER"/>
    <property type="match status" value="1"/>
</dbReference>
<feature type="transmembrane region" description="Helical" evidence="6">
    <location>
        <begin position="292"/>
        <end position="310"/>
    </location>
</feature>
<comment type="caution">
    <text evidence="7">The sequence shown here is derived from an EMBL/GenBank/DDBJ whole genome shotgun (WGS) entry which is preliminary data.</text>
</comment>
<dbReference type="AlphaFoldDB" id="A0A1G2AP54"/>
<feature type="transmembrane region" description="Helical" evidence="6">
    <location>
        <begin position="454"/>
        <end position="477"/>
    </location>
</feature>
<evidence type="ECO:0000256" key="3">
    <source>
        <dbReference type="ARBA" id="ARBA00022692"/>
    </source>
</evidence>
<dbReference type="InterPro" id="IPR050833">
    <property type="entry name" value="Poly_Biosynth_Transport"/>
</dbReference>
<evidence type="ECO:0000256" key="2">
    <source>
        <dbReference type="ARBA" id="ARBA00022475"/>
    </source>
</evidence>
<dbReference type="CDD" id="cd13128">
    <property type="entry name" value="MATE_Wzx_like"/>
    <property type="match status" value="1"/>
</dbReference>
<evidence type="ECO:0000256" key="6">
    <source>
        <dbReference type="SAM" id="Phobius"/>
    </source>
</evidence>
<evidence type="ECO:0000256" key="5">
    <source>
        <dbReference type="ARBA" id="ARBA00023136"/>
    </source>
</evidence>
<feature type="transmembrane region" description="Helical" evidence="6">
    <location>
        <begin position="44"/>
        <end position="66"/>
    </location>
</feature>
<feature type="transmembrane region" description="Helical" evidence="6">
    <location>
        <begin position="359"/>
        <end position="376"/>
    </location>
</feature>
<keyword evidence="3 6" id="KW-0812">Transmembrane</keyword>
<dbReference type="GO" id="GO:0005886">
    <property type="term" value="C:plasma membrane"/>
    <property type="evidence" value="ECO:0007669"/>
    <property type="project" value="UniProtKB-SubCell"/>
</dbReference>
<dbReference type="Proteomes" id="UP000177165">
    <property type="component" value="Unassembled WGS sequence"/>
</dbReference>
<dbReference type="EMBL" id="MHKB01000015">
    <property type="protein sequence ID" value="OGY78435.1"/>
    <property type="molecule type" value="Genomic_DNA"/>
</dbReference>
<comment type="subcellular location">
    <subcellularLocation>
        <location evidence="1">Cell membrane</location>
        <topology evidence="1">Multi-pass membrane protein</topology>
    </subcellularLocation>
</comment>
<dbReference type="PANTHER" id="PTHR30250:SF11">
    <property type="entry name" value="O-ANTIGEN TRANSPORTER-RELATED"/>
    <property type="match status" value="1"/>
</dbReference>
<reference evidence="7 8" key="1">
    <citation type="journal article" date="2016" name="Nat. Commun.">
        <title>Thousands of microbial genomes shed light on interconnected biogeochemical processes in an aquifer system.</title>
        <authorList>
            <person name="Anantharaman K."/>
            <person name="Brown C.T."/>
            <person name="Hug L.A."/>
            <person name="Sharon I."/>
            <person name="Castelle C.J."/>
            <person name="Probst A.J."/>
            <person name="Thomas B.C."/>
            <person name="Singh A."/>
            <person name="Wilkins M.J."/>
            <person name="Karaoz U."/>
            <person name="Brodie E.L."/>
            <person name="Williams K.H."/>
            <person name="Hubbard S.S."/>
            <person name="Banfield J.F."/>
        </authorList>
    </citation>
    <scope>NUCLEOTIDE SEQUENCE [LARGE SCALE GENOMIC DNA]</scope>
</reference>
<feature type="transmembrane region" description="Helical" evidence="6">
    <location>
        <begin position="87"/>
        <end position="108"/>
    </location>
</feature>
<sequence>MSLTRRIAHNTFFQIFGKVVSTLLGLIALGMITRYLGQVGFGHYTTIMTVLQFFGMLIDLGLYIIVIKYISDPQCDADRVMSNIFTLRIVTSVVFLGLAPLVSLFLPYPTIVHVGILVTAASFLFISLTQILLGVFQKHLVTYQTSLAEIAGRIILVTITGVTIYFHGNLLLVMFCVVAGSFTQFLITFLFAKKYIRIHLAFDFVLWKKILQETWPVAFSIVFNLIYFKADTLILSLVQPVYAVGIYGAAYKVLEVLITFPAMFAGLLLPLLSQAFAQHDMERFRRYLQEGFNAMTIIALPMLFTLLIFAEDVMVLVSGTEFTQAALPLRLLAFATTAIFLGSLFGHTIVVIRQQKTMLWVYAGVAFLSFIGYIIFIPFYSYVGAAAVTIFAEGSIMFAVMFVVLRTTRVRFSYRVFLKSLVASMIMGALVYVLRSTLLASSFGSLWIHKNFILQSLTLLILLGFGGFIYLVLLYFFRGFTKTMIRDILKLR</sequence>
<keyword evidence="2" id="KW-1003">Cell membrane</keyword>
<protein>
    <submittedName>
        <fullName evidence="7">Uncharacterized protein</fullName>
    </submittedName>
</protein>
<dbReference type="Pfam" id="PF01943">
    <property type="entry name" value="Polysacc_synt"/>
    <property type="match status" value="1"/>
</dbReference>
<keyword evidence="4 6" id="KW-1133">Transmembrane helix</keyword>
<dbReference type="STRING" id="1798540.A3B74_01915"/>
<evidence type="ECO:0000256" key="4">
    <source>
        <dbReference type="ARBA" id="ARBA00022989"/>
    </source>
</evidence>
<gene>
    <name evidence="7" type="ORF">A3B74_01915</name>
</gene>
<accession>A0A1G2AP54</accession>
<feature type="transmembrane region" description="Helical" evidence="6">
    <location>
        <begin position="250"/>
        <end position="272"/>
    </location>
</feature>
<dbReference type="InterPro" id="IPR002797">
    <property type="entry name" value="Polysacc_synth"/>
</dbReference>